<reference evidence="2" key="1">
    <citation type="submission" date="2023-06" db="EMBL/GenBank/DDBJ databases">
        <title>Genome-scale phylogeny and comparative genomics of the fungal order Sordariales.</title>
        <authorList>
            <consortium name="Lawrence Berkeley National Laboratory"/>
            <person name="Hensen N."/>
            <person name="Bonometti L."/>
            <person name="Westerberg I."/>
            <person name="Brannstrom I.O."/>
            <person name="Guillou S."/>
            <person name="Cros-Aarteil S."/>
            <person name="Calhoun S."/>
            <person name="Haridas S."/>
            <person name="Kuo A."/>
            <person name="Mondo S."/>
            <person name="Pangilinan J."/>
            <person name="Riley R."/>
            <person name="Labutti K."/>
            <person name="Andreopoulos B."/>
            <person name="Lipzen A."/>
            <person name="Chen C."/>
            <person name="Yanf M."/>
            <person name="Daum C."/>
            <person name="Ng V."/>
            <person name="Clum A."/>
            <person name="Steindorff A."/>
            <person name="Ohm R."/>
            <person name="Martin F."/>
            <person name="Silar P."/>
            <person name="Natvig D."/>
            <person name="Lalanne C."/>
            <person name="Gautier V."/>
            <person name="Ament-Velasquez S.L."/>
            <person name="Kruys A."/>
            <person name="Hutchinson M.I."/>
            <person name="Powell A.J."/>
            <person name="Barry K."/>
            <person name="Miller A.N."/>
            <person name="Grigoriev I.V."/>
            <person name="Debuchy R."/>
            <person name="Gladieux P."/>
            <person name="Thoren M.H."/>
            <person name="Johannesson H."/>
        </authorList>
    </citation>
    <scope>NUCLEOTIDE SEQUENCE</scope>
    <source>
        <strain evidence="2">CBS 606.72</strain>
    </source>
</reference>
<comment type="caution">
    <text evidence="2">The sequence shown here is derived from an EMBL/GenBank/DDBJ whole genome shotgun (WGS) entry which is preliminary data.</text>
</comment>
<accession>A0AA39XGV3</accession>
<dbReference type="AlphaFoldDB" id="A0AA39XGV3"/>
<sequence>METSNIHGTRKTGAEIPAKAPLPLASKKELATKPKKTAPPRSPSRLGESAVNTASRPGAEKGIASADGSAKDKGKRTELRIKPRQKRGLLVASELPKQAKRPKVRKVSDEGSGHASLGTVGQVPLDSHKPGTETEQASPCPEDEDPFAYSPIRALKGNGAERRSKSPSPRSKRKGARDVAADSVVAVGPVARKKTAPSPREDEDPFASSPAVLGGRTARKRPSRSPLSVSKQNTNAMGSLRASTSPRRATALTGDRPVVVTGRSTAAMYDMPDDTDDEYFGILPTPVQGREDLVPARRSAKAATKKSSKSVKPMVFRSSSPDMDASSHSPRPISRGGDMQKNGTRSPSVQIESSEEDLPRARRRVRRPVNDEEFPQLPVGPRLARLGRNVKSKEVIGYVRLNSPDEEEQEASPAASERGHPGGFSPTTGNFSPDWSVSRESATAKRVASPVEDTPSRLEGYEESTAVVLGRSAAASAGSRAAVVLRRQNSLPETTRLPGLNEHARGGRKSPDGQASRPGLTRHRSVVTAEEYETEGILAPTTAAARIVQAVTHGKVDLPVADPPPAIEVGNSATGQNAVQLAPHQPDDLPQHRLKPGNATCSIKPVCTTGGVVGGAPSDESPVTVPSNPPRIVNPATRGRKAALKSHAAGQVPQSILPPTDPVPARLVARSGPETRQGPSGNERPKRKMTFPGFMSAKGQGPWSREAHDLLDRGHPLS</sequence>
<feature type="compositionally biased region" description="Low complexity" evidence="1">
    <location>
        <begin position="181"/>
        <end position="190"/>
    </location>
</feature>
<evidence type="ECO:0000313" key="3">
    <source>
        <dbReference type="Proteomes" id="UP001175000"/>
    </source>
</evidence>
<feature type="region of interest" description="Disordered" evidence="1">
    <location>
        <begin position="289"/>
        <end position="532"/>
    </location>
</feature>
<feature type="compositionally biased region" description="Polar residues" evidence="1">
    <location>
        <begin position="425"/>
        <end position="441"/>
    </location>
</feature>
<feature type="compositionally biased region" description="Basic residues" evidence="1">
    <location>
        <begin position="298"/>
        <end position="309"/>
    </location>
</feature>
<feature type="compositionally biased region" description="Low complexity" evidence="1">
    <location>
        <begin position="318"/>
        <end position="330"/>
    </location>
</feature>
<dbReference type="EMBL" id="JAULSU010000001">
    <property type="protein sequence ID" value="KAK0633767.1"/>
    <property type="molecule type" value="Genomic_DNA"/>
</dbReference>
<evidence type="ECO:0000256" key="1">
    <source>
        <dbReference type="SAM" id="MobiDB-lite"/>
    </source>
</evidence>
<evidence type="ECO:0000313" key="2">
    <source>
        <dbReference type="EMBL" id="KAK0633767.1"/>
    </source>
</evidence>
<feature type="region of interest" description="Disordered" evidence="1">
    <location>
        <begin position="615"/>
        <end position="718"/>
    </location>
</feature>
<feature type="compositionally biased region" description="Basic and acidic residues" evidence="1">
    <location>
        <begin position="69"/>
        <end position="81"/>
    </location>
</feature>
<proteinExistence type="predicted"/>
<gene>
    <name evidence="2" type="ORF">B0T14DRAFT_81961</name>
</gene>
<feature type="compositionally biased region" description="Polar residues" evidence="1">
    <location>
        <begin position="341"/>
        <end position="352"/>
    </location>
</feature>
<name>A0AA39XGV3_9PEZI</name>
<feature type="compositionally biased region" description="Basic and acidic residues" evidence="1">
    <location>
        <begin position="502"/>
        <end position="511"/>
    </location>
</feature>
<keyword evidence="3" id="KW-1185">Reference proteome</keyword>
<protein>
    <submittedName>
        <fullName evidence="2">Uncharacterized protein</fullName>
    </submittedName>
</protein>
<feature type="compositionally biased region" description="Low complexity" evidence="1">
    <location>
        <begin position="466"/>
        <end position="487"/>
    </location>
</feature>
<feature type="region of interest" description="Disordered" evidence="1">
    <location>
        <begin position="1"/>
        <end position="257"/>
    </location>
</feature>
<dbReference type="Proteomes" id="UP001175000">
    <property type="component" value="Unassembled WGS sequence"/>
</dbReference>
<feature type="compositionally biased region" description="Polar residues" evidence="1">
    <location>
        <begin position="225"/>
        <end position="247"/>
    </location>
</feature>
<organism evidence="2 3">
    <name type="scientific">Immersiella caudata</name>
    <dbReference type="NCBI Taxonomy" id="314043"/>
    <lineage>
        <taxon>Eukaryota</taxon>
        <taxon>Fungi</taxon>
        <taxon>Dikarya</taxon>
        <taxon>Ascomycota</taxon>
        <taxon>Pezizomycotina</taxon>
        <taxon>Sordariomycetes</taxon>
        <taxon>Sordariomycetidae</taxon>
        <taxon>Sordariales</taxon>
        <taxon>Lasiosphaeriaceae</taxon>
        <taxon>Immersiella</taxon>
    </lineage>
</organism>
<feature type="compositionally biased region" description="Basic and acidic residues" evidence="1">
    <location>
        <begin position="705"/>
        <end position="718"/>
    </location>
</feature>